<dbReference type="Proteomes" id="UP000053105">
    <property type="component" value="Unassembled WGS sequence"/>
</dbReference>
<evidence type="ECO:0000256" key="6">
    <source>
        <dbReference type="ARBA" id="ARBA00022840"/>
    </source>
</evidence>
<gene>
    <name evidence="7" type="ORF">WN51_05551</name>
</gene>
<evidence type="ECO:0000256" key="5">
    <source>
        <dbReference type="ARBA" id="ARBA00022741"/>
    </source>
</evidence>
<protein>
    <recommendedName>
        <fullName evidence="2">formate--tetrahydrofolate ligase</fullName>
        <ecNumber evidence="2">6.3.4.3</ecNumber>
    </recommendedName>
</protein>
<evidence type="ECO:0000313" key="8">
    <source>
        <dbReference type="Proteomes" id="UP000053105"/>
    </source>
</evidence>
<dbReference type="InterPro" id="IPR020628">
    <property type="entry name" value="Formate_THF_ligase_CS"/>
</dbReference>
<dbReference type="OrthoDB" id="1845775at2759"/>
<dbReference type="Gene3D" id="1.10.8.770">
    <property type="match status" value="1"/>
</dbReference>
<dbReference type="GO" id="GO:0035999">
    <property type="term" value="P:tetrahydrofolate interconversion"/>
    <property type="evidence" value="ECO:0007669"/>
    <property type="project" value="UniProtKB-UniPathway"/>
</dbReference>
<dbReference type="SUPFAM" id="SSF52540">
    <property type="entry name" value="P-loop containing nucleoside triphosphate hydrolases"/>
    <property type="match status" value="1"/>
</dbReference>
<comment type="pathway">
    <text evidence="1">One-carbon metabolism; tetrahydrofolate interconversion.</text>
</comment>
<dbReference type="Gene3D" id="3.40.50.300">
    <property type="entry name" value="P-loop containing nucleotide triphosphate hydrolases"/>
    <property type="match status" value="1"/>
</dbReference>
<keyword evidence="8" id="KW-1185">Reference proteome</keyword>
<keyword evidence="3" id="KW-0554">One-carbon metabolism</keyword>
<dbReference type="PROSITE" id="PS00722">
    <property type="entry name" value="FTHFS_2"/>
    <property type="match status" value="1"/>
</dbReference>
<organism evidence="7 8">
    <name type="scientific">Melipona quadrifasciata</name>
    <dbReference type="NCBI Taxonomy" id="166423"/>
    <lineage>
        <taxon>Eukaryota</taxon>
        <taxon>Metazoa</taxon>
        <taxon>Ecdysozoa</taxon>
        <taxon>Arthropoda</taxon>
        <taxon>Hexapoda</taxon>
        <taxon>Insecta</taxon>
        <taxon>Pterygota</taxon>
        <taxon>Neoptera</taxon>
        <taxon>Endopterygota</taxon>
        <taxon>Hymenoptera</taxon>
        <taxon>Apocrita</taxon>
        <taxon>Aculeata</taxon>
        <taxon>Apoidea</taxon>
        <taxon>Anthophila</taxon>
        <taxon>Apidae</taxon>
        <taxon>Melipona</taxon>
    </lineage>
</organism>
<accession>A0A0N0BCS6</accession>
<evidence type="ECO:0000313" key="7">
    <source>
        <dbReference type="EMBL" id="KOX69388.1"/>
    </source>
</evidence>
<dbReference type="EMBL" id="KQ435891">
    <property type="protein sequence ID" value="KOX69388.1"/>
    <property type="molecule type" value="Genomic_DNA"/>
</dbReference>
<dbReference type="FunFam" id="3.40.50.300:FF:001123">
    <property type="entry name" value="C-1-tetrahydrofolate synthase, cytoplasmic isoform X2"/>
    <property type="match status" value="1"/>
</dbReference>
<dbReference type="GO" id="GO:0004329">
    <property type="term" value="F:formate-tetrahydrofolate ligase activity"/>
    <property type="evidence" value="ECO:0007669"/>
    <property type="project" value="UniProtKB-EC"/>
</dbReference>
<evidence type="ECO:0000256" key="4">
    <source>
        <dbReference type="ARBA" id="ARBA00022598"/>
    </source>
</evidence>
<evidence type="ECO:0000256" key="3">
    <source>
        <dbReference type="ARBA" id="ARBA00022563"/>
    </source>
</evidence>
<reference evidence="7 8" key="1">
    <citation type="submission" date="2015-07" db="EMBL/GenBank/DDBJ databases">
        <title>The genome of Melipona quadrifasciata.</title>
        <authorList>
            <person name="Pan H."/>
            <person name="Kapheim K."/>
        </authorList>
    </citation>
    <scope>NUCLEOTIDE SEQUENCE [LARGE SCALE GENOMIC DNA]</scope>
    <source>
        <strain evidence="7">0111107301</strain>
        <tissue evidence="7">Whole body</tissue>
    </source>
</reference>
<dbReference type="UniPathway" id="UPA00193"/>
<dbReference type="Pfam" id="PF01268">
    <property type="entry name" value="FTHFS"/>
    <property type="match status" value="1"/>
</dbReference>
<dbReference type="STRING" id="166423.A0A0N0BCS6"/>
<dbReference type="GO" id="GO:0005524">
    <property type="term" value="F:ATP binding"/>
    <property type="evidence" value="ECO:0007669"/>
    <property type="project" value="UniProtKB-KW"/>
</dbReference>
<name>A0A0N0BCS6_9HYME</name>
<dbReference type="EC" id="6.3.4.3" evidence="2"/>
<evidence type="ECO:0000256" key="2">
    <source>
        <dbReference type="ARBA" id="ARBA00012295"/>
    </source>
</evidence>
<proteinExistence type="predicted"/>
<dbReference type="AlphaFoldDB" id="A0A0N0BCS6"/>
<dbReference type="InterPro" id="IPR027417">
    <property type="entry name" value="P-loop_NTPase"/>
</dbReference>
<keyword evidence="6" id="KW-0067">ATP-binding</keyword>
<dbReference type="InterPro" id="IPR000559">
    <property type="entry name" value="Formate_THF_ligase"/>
</dbReference>
<keyword evidence="4" id="KW-0436">Ligase</keyword>
<evidence type="ECO:0000256" key="1">
    <source>
        <dbReference type="ARBA" id="ARBA00004777"/>
    </source>
</evidence>
<keyword evidence="5" id="KW-0547">Nucleotide-binding</keyword>
<sequence>MEFYSQKSTVSSDPRASVASISTATQRFDLQPRYIGSTNSNYILGDHHLGQLNESVIGEISSGDLHQDLDVKMPLNLNRVEDLGGKGTPTETRRFSAKDTGTETQIQLKNKGRINEQTSSVDISLESGERRLYNGQNVKTMEYGLTTVGIWAPQLNPLNPSEHQRKKFARLDIDPENITWTRVVDINDRYLRKITTGQSPTEKGKTLQTSFRISVGSEIMAILALSTSVDDMKRRLGNMVVAFNKNGEPLTAEDFGMTGAMAILLKDAIEPTLMQSLEGTPVMIHTGPFANIAHGCSSIIADAIALKLVGPEGIVVTEAGFGSDIGMEKFFNIKCRTSGHVPNAVVLVATVRALKMHGGGPPVTTGAPLKKEYLEENLDLVRKGLPNLQKHISNGTKFGIPVIVAINSHSTDTQAELELLKQAAIESGATDAVICNHWAEGGTGAIELANAVIAATNKISNFKLLYDLNIDIEGKK</sequence>